<evidence type="ECO:0000256" key="11">
    <source>
        <dbReference type="HAMAP-Rule" id="MF_00059"/>
    </source>
</evidence>
<comment type="subunit">
    <text evidence="11">Homodimer. The RNAP catalytic core consists of 2 alpha, 1 beta, 1 beta' and 1 omega subunit. When a sigma factor is associated with the core the holoenzyme is formed, which can initiate transcription.</text>
</comment>
<evidence type="ECO:0000256" key="3">
    <source>
        <dbReference type="ARBA" id="ARBA00015972"/>
    </source>
</evidence>
<evidence type="ECO:0000256" key="2">
    <source>
        <dbReference type="ARBA" id="ARBA00012418"/>
    </source>
</evidence>
<evidence type="ECO:0000313" key="14">
    <source>
        <dbReference type="Proteomes" id="UP000017148"/>
    </source>
</evidence>
<dbReference type="SUPFAM" id="SSF47789">
    <property type="entry name" value="C-terminal domain of RNA polymerase alpha subunit"/>
    <property type="match status" value="1"/>
</dbReference>
<dbReference type="SUPFAM" id="SSF55257">
    <property type="entry name" value="RBP11-like subunits of RNA polymerase"/>
    <property type="match status" value="1"/>
</dbReference>
<evidence type="ECO:0000256" key="9">
    <source>
        <dbReference type="ARBA" id="ARBA00033070"/>
    </source>
</evidence>
<reference evidence="13 14" key="1">
    <citation type="journal article" date="2013" name="Environ. Microbiol.">
        <title>Genome analysis of Chitinivibrio alkaliphilus gen. nov., sp. nov., a novel extremely haloalkaliphilic anaerobic chitinolytic bacterium from the candidate phylum Termite Group 3.</title>
        <authorList>
            <person name="Sorokin D.Y."/>
            <person name="Gumerov V.M."/>
            <person name="Rakitin A.L."/>
            <person name="Beletsky A.V."/>
            <person name="Damste J.S."/>
            <person name="Muyzer G."/>
            <person name="Mardanov A.V."/>
            <person name="Ravin N.V."/>
        </authorList>
    </citation>
    <scope>NUCLEOTIDE SEQUENCE [LARGE SCALE GENOMIC DNA]</scope>
    <source>
        <strain evidence="13 14">ACht1</strain>
    </source>
</reference>
<dbReference type="OrthoDB" id="9805706at2"/>
<dbReference type="GO" id="GO:0005737">
    <property type="term" value="C:cytoplasm"/>
    <property type="evidence" value="ECO:0007669"/>
    <property type="project" value="UniProtKB-ARBA"/>
</dbReference>
<keyword evidence="5 11" id="KW-0808">Transferase</keyword>
<dbReference type="RefSeq" id="WP_022637236.1">
    <property type="nucleotide sequence ID" value="NZ_ASJR01000015.1"/>
</dbReference>
<evidence type="ECO:0000259" key="12">
    <source>
        <dbReference type="SMART" id="SM00662"/>
    </source>
</evidence>
<comment type="catalytic activity">
    <reaction evidence="10 11">
        <text>RNA(n) + a ribonucleoside 5'-triphosphate = RNA(n+1) + diphosphate</text>
        <dbReference type="Rhea" id="RHEA:21248"/>
        <dbReference type="Rhea" id="RHEA-COMP:14527"/>
        <dbReference type="Rhea" id="RHEA-COMP:17342"/>
        <dbReference type="ChEBI" id="CHEBI:33019"/>
        <dbReference type="ChEBI" id="CHEBI:61557"/>
        <dbReference type="ChEBI" id="CHEBI:140395"/>
        <dbReference type="EC" id="2.7.7.6"/>
    </reaction>
</comment>
<gene>
    <name evidence="11" type="primary">rpoA</name>
    <name evidence="13" type="ORF">CALK_1802</name>
</gene>
<comment type="domain">
    <text evidence="11">The N-terminal domain is essential for RNAP assembly and basal transcription, whereas the C-terminal domain is involved in interaction with transcriptional regulators and with upstream promoter elements.</text>
</comment>
<dbReference type="NCBIfam" id="NF003519">
    <property type="entry name" value="PRK05182.2-5"/>
    <property type="match status" value="1"/>
</dbReference>
<sequence length="327" mass="36392">MKWKSLLMPKGITVENPNDIPNYGKVIVEPLERGWGHTIGNGLRRVMLSSLQGAAVTSIRIDGALHEFSTVSGVKEDVTDIILNIKKLRLRLIADEPQTLKVNLKGSGVVTAGDIEDNPNVDVLNPDLVLATVNEDADSSIEMYVYDGKGYVASDENKKEDDDITSIPIDAIFSPVTRVNYAVESIRVGQRADLDKLVMDVWTDGSLSIHEAVGYSAKIFYDHLDRLINIDAKFESIEEEVVDEKTEKLRQLLLTKIDDLELSVRSNNCLRAANIRTLADLVRNQESDMLKYKNFGRKSLVELNQVLADKGLAFGMDIDDIMGDDEE</sequence>
<dbReference type="InterPro" id="IPR036643">
    <property type="entry name" value="RNApol_insert_sf"/>
</dbReference>
<dbReference type="FunFam" id="2.170.120.12:FF:000001">
    <property type="entry name" value="DNA-directed RNA polymerase subunit alpha"/>
    <property type="match status" value="1"/>
</dbReference>
<dbReference type="SUPFAM" id="SSF56553">
    <property type="entry name" value="Insert subdomain of RNA polymerase alpha subunit"/>
    <property type="match status" value="1"/>
</dbReference>
<keyword evidence="6 11" id="KW-0548">Nucleotidyltransferase</keyword>
<evidence type="ECO:0000256" key="10">
    <source>
        <dbReference type="ARBA" id="ARBA00048552"/>
    </source>
</evidence>
<dbReference type="NCBIfam" id="NF003513">
    <property type="entry name" value="PRK05182.1-2"/>
    <property type="match status" value="1"/>
</dbReference>
<name>U7D5R6_9BACT</name>
<proteinExistence type="inferred from homology"/>
<dbReference type="GO" id="GO:0006351">
    <property type="term" value="P:DNA-templated transcription"/>
    <property type="evidence" value="ECO:0007669"/>
    <property type="project" value="UniProtKB-UniRule"/>
</dbReference>
<dbReference type="InterPro" id="IPR011262">
    <property type="entry name" value="DNA-dir_RNA_pol_insert"/>
</dbReference>
<accession>U7D5R6</accession>
<evidence type="ECO:0000256" key="1">
    <source>
        <dbReference type="ARBA" id="ARBA00007123"/>
    </source>
</evidence>
<organism evidence="13 14">
    <name type="scientific">Chitinivibrio alkaliphilus ACht1</name>
    <dbReference type="NCBI Taxonomy" id="1313304"/>
    <lineage>
        <taxon>Bacteria</taxon>
        <taxon>Pseudomonadati</taxon>
        <taxon>Fibrobacterota</taxon>
        <taxon>Chitinivibrionia</taxon>
        <taxon>Chitinivibrionales</taxon>
        <taxon>Chitinivibrionaceae</taxon>
        <taxon>Chitinivibrio</taxon>
    </lineage>
</organism>
<dbReference type="InterPro" id="IPR011263">
    <property type="entry name" value="DNA-dir_RNA_pol_RpoA/D/Rpb3"/>
</dbReference>
<dbReference type="InterPro" id="IPR011773">
    <property type="entry name" value="DNA-dir_RpoA"/>
</dbReference>
<dbReference type="InterPro" id="IPR036603">
    <property type="entry name" value="RBP11-like"/>
</dbReference>
<dbReference type="CDD" id="cd06928">
    <property type="entry name" value="RNAP_alpha_NTD"/>
    <property type="match status" value="1"/>
</dbReference>
<comment type="function">
    <text evidence="11">DNA-dependent RNA polymerase catalyzes the transcription of DNA into RNA using the four ribonucleoside triphosphates as substrates.</text>
</comment>
<keyword evidence="7 11" id="KW-0804">Transcription</keyword>
<dbReference type="GO" id="GO:0000428">
    <property type="term" value="C:DNA-directed RNA polymerase complex"/>
    <property type="evidence" value="ECO:0007669"/>
    <property type="project" value="UniProtKB-KW"/>
</dbReference>
<dbReference type="GO" id="GO:0003677">
    <property type="term" value="F:DNA binding"/>
    <property type="evidence" value="ECO:0007669"/>
    <property type="project" value="UniProtKB-UniRule"/>
</dbReference>
<dbReference type="GO" id="GO:0046983">
    <property type="term" value="F:protein dimerization activity"/>
    <property type="evidence" value="ECO:0007669"/>
    <property type="project" value="InterPro"/>
</dbReference>
<dbReference type="EMBL" id="ASJR01000015">
    <property type="protein sequence ID" value="ERP31313.1"/>
    <property type="molecule type" value="Genomic_DNA"/>
</dbReference>
<dbReference type="Gene3D" id="1.10.150.20">
    <property type="entry name" value="5' to 3' exonuclease, C-terminal subdomain"/>
    <property type="match status" value="1"/>
</dbReference>
<evidence type="ECO:0000256" key="4">
    <source>
        <dbReference type="ARBA" id="ARBA00022478"/>
    </source>
</evidence>
<dbReference type="HAMAP" id="MF_00059">
    <property type="entry name" value="RNApol_bact_RpoA"/>
    <property type="match status" value="1"/>
</dbReference>
<evidence type="ECO:0000256" key="5">
    <source>
        <dbReference type="ARBA" id="ARBA00022679"/>
    </source>
</evidence>
<dbReference type="AlphaFoldDB" id="U7D5R6"/>
<dbReference type="STRING" id="1313304.CALK_1802"/>
<keyword evidence="4 11" id="KW-0240">DNA-directed RNA polymerase</keyword>
<feature type="region of interest" description="Alpha C-terminal domain (alpha-CTD)" evidence="11">
    <location>
        <begin position="249"/>
        <end position="327"/>
    </location>
</feature>
<dbReference type="Pfam" id="PF01193">
    <property type="entry name" value="RNA_pol_L"/>
    <property type="match status" value="1"/>
</dbReference>
<dbReference type="InterPro" id="IPR011260">
    <property type="entry name" value="RNAP_asu_C"/>
</dbReference>
<dbReference type="eggNOG" id="COG0202">
    <property type="taxonomic scope" value="Bacteria"/>
</dbReference>
<dbReference type="SMART" id="SM00662">
    <property type="entry name" value="RPOLD"/>
    <property type="match status" value="1"/>
</dbReference>
<keyword evidence="14" id="KW-1185">Reference proteome</keyword>
<dbReference type="Pfam" id="PF01000">
    <property type="entry name" value="RNA_pol_A_bac"/>
    <property type="match status" value="1"/>
</dbReference>
<dbReference type="PATRIC" id="fig|1313304.3.peg.1717"/>
<dbReference type="Gene3D" id="3.30.1360.10">
    <property type="entry name" value="RNA polymerase, RBP11-like subunit"/>
    <property type="match status" value="1"/>
</dbReference>
<dbReference type="Proteomes" id="UP000017148">
    <property type="component" value="Unassembled WGS sequence"/>
</dbReference>
<dbReference type="Pfam" id="PF03118">
    <property type="entry name" value="RNA_pol_A_CTD"/>
    <property type="match status" value="1"/>
</dbReference>
<dbReference type="GO" id="GO:0003899">
    <property type="term" value="F:DNA-directed RNA polymerase activity"/>
    <property type="evidence" value="ECO:0007669"/>
    <property type="project" value="UniProtKB-UniRule"/>
</dbReference>
<evidence type="ECO:0000256" key="6">
    <source>
        <dbReference type="ARBA" id="ARBA00022695"/>
    </source>
</evidence>
<dbReference type="Gene3D" id="2.170.120.12">
    <property type="entry name" value="DNA-directed RNA polymerase, insert domain"/>
    <property type="match status" value="1"/>
</dbReference>
<dbReference type="EC" id="2.7.7.6" evidence="2 11"/>
<evidence type="ECO:0000256" key="7">
    <source>
        <dbReference type="ARBA" id="ARBA00023163"/>
    </source>
</evidence>
<protein>
    <recommendedName>
        <fullName evidence="3 11">DNA-directed RNA polymerase subunit alpha</fullName>
        <shortName evidence="11">RNAP subunit alpha</shortName>
        <ecNumber evidence="2 11">2.7.7.6</ecNumber>
    </recommendedName>
    <alternativeName>
        <fullName evidence="9 11">RNA polymerase subunit alpha</fullName>
    </alternativeName>
    <alternativeName>
        <fullName evidence="8 11">Transcriptase subunit alpha</fullName>
    </alternativeName>
</protein>
<comment type="similarity">
    <text evidence="1 11">Belongs to the RNA polymerase alpha chain family.</text>
</comment>
<evidence type="ECO:0000256" key="8">
    <source>
        <dbReference type="ARBA" id="ARBA00032524"/>
    </source>
</evidence>
<dbReference type="NCBIfam" id="TIGR02027">
    <property type="entry name" value="rpoA"/>
    <property type="match status" value="1"/>
</dbReference>
<feature type="region of interest" description="Alpha N-terminal domain (alpha-NTD)" evidence="11">
    <location>
        <begin position="1"/>
        <end position="235"/>
    </location>
</feature>
<comment type="caution">
    <text evidence="13">The sequence shown here is derived from an EMBL/GenBank/DDBJ whole genome shotgun (WGS) entry which is preliminary data.</text>
</comment>
<feature type="domain" description="DNA-directed RNA polymerase RpoA/D/Rpb3-type" evidence="12">
    <location>
        <begin position="23"/>
        <end position="230"/>
    </location>
</feature>
<evidence type="ECO:0000313" key="13">
    <source>
        <dbReference type="EMBL" id="ERP31313.1"/>
    </source>
</evidence>